<feature type="region of interest" description="Disordered" evidence="1">
    <location>
        <begin position="92"/>
        <end position="118"/>
    </location>
</feature>
<gene>
    <name evidence="3" type="ORF">LNINA_LOCUS11451</name>
</gene>
<feature type="chain" id="PRO_5043382076" evidence="2">
    <location>
        <begin position="19"/>
        <end position="195"/>
    </location>
</feature>
<organism evidence="3 4">
    <name type="scientific">Leptosia nina</name>
    <dbReference type="NCBI Taxonomy" id="320188"/>
    <lineage>
        <taxon>Eukaryota</taxon>
        <taxon>Metazoa</taxon>
        <taxon>Ecdysozoa</taxon>
        <taxon>Arthropoda</taxon>
        <taxon>Hexapoda</taxon>
        <taxon>Insecta</taxon>
        <taxon>Pterygota</taxon>
        <taxon>Neoptera</taxon>
        <taxon>Endopterygota</taxon>
        <taxon>Lepidoptera</taxon>
        <taxon>Glossata</taxon>
        <taxon>Ditrysia</taxon>
        <taxon>Papilionoidea</taxon>
        <taxon>Pieridae</taxon>
        <taxon>Pierinae</taxon>
        <taxon>Leptosia</taxon>
    </lineage>
</organism>
<proteinExistence type="predicted"/>
<evidence type="ECO:0000256" key="2">
    <source>
        <dbReference type="SAM" id="SignalP"/>
    </source>
</evidence>
<evidence type="ECO:0000313" key="4">
    <source>
        <dbReference type="Proteomes" id="UP001497472"/>
    </source>
</evidence>
<protein>
    <submittedName>
        <fullName evidence="3">Uncharacterized protein</fullName>
    </submittedName>
</protein>
<name>A0AAV1JSZ7_9NEOP</name>
<evidence type="ECO:0000313" key="3">
    <source>
        <dbReference type="EMBL" id="CAK1552406.1"/>
    </source>
</evidence>
<accession>A0AAV1JSZ7</accession>
<reference evidence="3 4" key="1">
    <citation type="submission" date="2023-11" db="EMBL/GenBank/DDBJ databases">
        <authorList>
            <person name="Okamura Y."/>
        </authorList>
    </citation>
    <scope>NUCLEOTIDE SEQUENCE [LARGE SCALE GENOMIC DNA]</scope>
</reference>
<comment type="caution">
    <text evidence="3">The sequence shown here is derived from an EMBL/GenBank/DDBJ whole genome shotgun (WGS) entry which is preliminary data.</text>
</comment>
<dbReference type="EMBL" id="CAVLEF010000144">
    <property type="protein sequence ID" value="CAK1552406.1"/>
    <property type="molecule type" value="Genomic_DNA"/>
</dbReference>
<sequence>MDKFALVLFCLLLQQGQPRTLPEEDSSVVSIYTKEATPPGLDVYHQIANNIAERITSPIYRFLGYNRTSPAPATTTKKPWDNIELLETPNAKSVEPVNNDISGKDVEELSEEARKKEDKKPEKITLYSNYLPLGKLEVGNDTQDDFDDFFDDVESDDDLKPRQGPFTFILELLSSLIQLVYGGIVSLIQRKPVQS</sequence>
<feature type="signal peptide" evidence="2">
    <location>
        <begin position="1"/>
        <end position="18"/>
    </location>
</feature>
<keyword evidence="2" id="KW-0732">Signal</keyword>
<keyword evidence="4" id="KW-1185">Reference proteome</keyword>
<dbReference type="AlphaFoldDB" id="A0AAV1JSZ7"/>
<feature type="compositionally biased region" description="Basic and acidic residues" evidence="1">
    <location>
        <begin position="102"/>
        <end position="118"/>
    </location>
</feature>
<dbReference type="Proteomes" id="UP001497472">
    <property type="component" value="Unassembled WGS sequence"/>
</dbReference>
<evidence type="ECO:0000256" key="1">
    <source>
        <dbReference type="SAM" id="MobiDB-lite"/>
    </source>
</evidence>